<dbReference type="PANTHER" id="PTHR30168">
    <property type="entry name" value="PUTATIVE MEMBRANE PROTEIN YPFJ"/>
    <property type="match status" value="1"/>
</dbReference>
<evidence type="ECO:0000256" key="5">
    <source>
        <dbReference type="SAM" id="MobiDB-lite"/>
    </source>
</evidence>
<protein>
    <submittedName>
        <fullName evidence="7">Neutral zinc metallopeptidase</fullName>
    </submittedName>
</protein>
<gene>
    <name evidence="7" type="ORF">MAF45_06010</name>
</gene>
<keyword evidence="3 6" id="KW-1133">Transmembrane helix</keyword>
<dbReference type="EMBL" id="JAKNCT010000006">
    <property type="protein sequence ID" value="MCG5031001.1"/>
    <property type="molecule type" value="Genomic_DNA"/>
</dbReference>
<proteinExistence type="predicted"/>
<keyword evidence="8" id="KW-1185">Reference proteome</keyword>
<dbReference type="InterPro" id="IPR007343">
    <property type="entry name" value="Uncharacterised_pept_Zn_put"/>
</dbReference>
<feature type="compositionally biased region" description="Polar residues" evidence="5">
    <location>
        <begin position="1"/>
        <end position="11"/>
    </location>
</feature>
<organism evidence="7 8">
    <name type="scientific">Mesosutterella porci</name>
    <dbReference type="NCBI Taxonomy" id="2915351"/>
    <lineage>
        <taxon>Bacteria</taxon>
        <taxon>Pseudomonadati</taxon>
        <taxon>Pseudomonadota</taxon>
        <taxon>Betaproteobacteria</taxon>
        <taxon>Burkholderiales</taxon>
        <taxon>Sutterellaceae</taxon>
        <taxon>Mesosutterella</taxon>
    </lineage>
</organism>
<dbReference type="Pfam" id="PF04228">
    <property type="entry name" value="Zn_peptidase"/>
    <property type="match status" value="1"/>
</dbReference>
<evidence type="ECO:0000256" key="1">
    <source>
        <dbReference type="ARBA" id="ARBA00004167"/>
    </source>
</evidence>
<dbReference type="RefSeq" id="WP_237978654.1">
    <property type="nucleotide sequence ID" value="NZ_JAKNCT010000006.1"/>
</dbReference>
<feature type="region of interest" description="Disordered" evidence="5">
    <location>
        <begin position="283"/>
        <end position="306"/>
    </location>
</feature>
<evidence type="ECO:0000256" key="6">
    <source>
        <dbReference type="SAM" id="Phobius"/>
    </source>
</evidence>
<evidence type="ECO:0000256" key="3">
    <source>
        <dbReference type="ARBA" id="ARBA00022989"/>
    </source>
</evidence>
<dbReference type="PANTHER" id="PTHR30168:SF0">
    <property type="entry name" value="INNER MEMBRANE PROTEIN"/>
    <property type="match status" value="1"/>
</dbReference>
<keyword evidence="4 6" id="KW-0472">Membrane</keyword>
<sequence>MLWRNRQSSSNIEDRRGESPGGGPGGMIPIRGKGGVLILIIVLVAGYYGIDLTPLLTGGEAVQTQASTSAYKPSAEEQELAQFTGVALKTTEETWSEIFKKAGSTYTPPTLVLYRGSTRTACGYGQSAMGPFYCPPDRRVYIDLSFYEDMKTRLGGGGDFALGYVLAHEVGHHVQNLLGISDKVREAQSRTDQAGANRLSVRLELQADCFAGVWGNFMKRDGVLEKGDLEKALRTASAIGDDRLQRESTGRVVPDSFTHGTSEQRYRWFKRGYDTGRPQACNTFGSDNLDNPGEALSGRFGRASSR</sequence>
<comment type="caution">
    <text evidence="7">The sequence shown here is derived from an EMBL/GenBank/DDBJ whole genome shotgun (WGS) entry which is preliminary data.</text>
</comment>
<name>A0ABS9MQV1_9BURK</name>
<accession>A0ABS9MQV1</accession>
<dbReference type="Proteomes" id="UP001297600">
    <property type="component" value="Unassembled WGS sequence"/>
</dbReference>
<evidence type="ECO:0000256" key="4">
    <source>
        <dbReference type="ARBA" id="ARBA00023136"/>
    </source>
</evidence>
<comment type="subcellular location">
    <subcellularLocation>
        <location evidence="1">Membrane</location>
        <topology evidence="1">Single-pass membrane protein</topology>
    </subcellularLocation>
</comment>
<reference evidence="7 8" key="1">
    <citation type="submission" date="2022-02" db="EMBL/GenBank/DDBJ databases">
        <title>Mesosutterella porci, a novel member of the family Sutterellaceae from pig feces.</title>
        <authorList>
            <person name="Wylensek D."/>
            <person name="Clavel T."/>
        </authorList>
    </citation>
    <scope>NUCLEOTIDE SEQUENCE [LARGE SCALE GENOMIC DNA]</scope>
    <source>
        <strain evidence="8">oilRF-744-wt-GAM-9</strain>
    </source>
</reference>
<evidence type="ECO:0000313" key="8">
    <source>
        <dbReference type="Proteomes" id="UP001297600"/>
    </source>
</evidence>
<keyword evidence="2 6" id="KW-0812">Transmembrane</keyword>
<evidence type="ECO:0000256" key="2">
    <source>
        <dbReference type="ARBA" id="ARBA00022692"/>
    </source>
</evidence>
<evidence type="ECO:0000313" key="7">
    <source>
        <dbReference type="EMBL" id="MCG5031001.1"/>
    </source>
</evidence>
<feature type="region of interest" description="Disordered" evidence="5">
    <location>
        <begin position="1"/>
        <end position="27"/>
    </location>
</feature>
<feature type="transmembrane region" description="Helical" evidence="6">
    <location>
        <begin position="34"/>
        <end position="50"/>
    </location>
</feature>